<dbReference type="Pfam" id="PF00465">
    <property type="entry name" value="Fe-ADH"/>
    <property type="match status" value="1"/>
</dbReference>
<organism evidence="8 9">
    <name type="scientific">Methylobacterium nodulans (strain LMG 21967 / CNCM I-2342 / ORS 2060)</name>
    <dbReference type="NCBI Taxonomy" id="460265"/>
    <lineage>
        <taxon>Bacteria</taxon>
        <taxon>Pseudomonadati</taxon>
        <taxon>Pseudomonadota</taxon>
        <taxon>Alphaproteobacteria</taxon>
        <taxon>Hyphomicrobiales</taxon>
        <taxon>Methylobacteriaceae</taxon>
        <taxon>Methylobacterium</taxon>
    </lineage>
</organism>
<dbReference type="RefSeq" id="WP_012634352.1">
    <property type="nucleotide sequence ID" value="NC_011894.1"/>
</dbReference>
<keyword evidence="9" id="KW-1185">Reference proteome</keyword>
<evidence type="ECO:0000259" key="7">
    <source>
        <dbReference type="Pfam" id="PF25137"/>
    </source>
</evidence>
<dbReference type="SUPFAM" id="SSF56796">
    <property type="entry name" value="Dehydroquinate synthase-like"/>
    <property type="match status" value="1"/>
</dbReference>
<dbReference type="InterPro" id="IPR039697">
    <property type="entry name" value="Alcohol_dehydrogenase_Fe"/>
</dbReference>
<evidence type="ECO:0000256" key="5">
    <source>
        <dbReference type="ARBA" id="ARBA00049243"/>
    </source>
</evidence>
<dbReference type="Proteomes" id="UP000008207">
    <property type="component" value="Chromosome"/>
</dbReference>
<dbReference type="InterPro" id="IPR001670">
    <property type="entry name" value="ADH_Fe/GldA"/>
</dbReference>
<dbReference type="GO" id="GO:0004022">
    <property type="term" value="F:alcohol dehydrogenase (NAD+) activity"/>
    <property type="evidence" value="ECO:0007669"/>
    <property type="project" value="UniProtKB-EC"/>
</dbReference>
<accession>B8IU68</accession>
<dbReference type="CDD" id="cd14861">
    <property type="entry name" value="Fe-ADH-like"/>
    <property type="match status" value="1"/>
</dbReference>
<dbReference type="InterPro" id="IPR018211">
    <property type="entry name" value="ADH_Fe_CS"/>
</dbReference>
<proteinExistence type="inferred from homology"/>
<dbReference type="Pfam" id="PF25137">
    <property type="entry name" value="ADH_Fe_C"/>
    <property type="match status" value="1"/>
</dbReference>
<dbReference type="EMBL" id="CP001349">
    <property type="protein sequence ID" value="ACL55113.1"/>
    <property type="molecule type" value="Genomic_DNA"/>
</dbReference>
<comment type="cofactor">
    <cofactor evidence="1">
        <name>Fe cation</name>
        <dbReference type="ChEBI" id="CHEBI:24875"/>
    </cofactor>
</comment>
<dbReference type="InterPro" id="IPR056798">
    <property type="entry name" value="ADH_Fe_C"/>
</dbReference>
<dbReference type="STRING" id="460265.Mnod_0063"/>
<dbReference type="PANTHER" id="PTHR11496:SF102">
    <property type="entry name" value="ALCOHOL DEHYDROGENASE 4"/>
    <property type="match status" value="1"/>
</dbReference>
<name>B8IU68_METNO</name>
<sequence>MGLITYLTRIQFERGAIRLIDEELALLGARRPLIVTDRGVVAAGLIARIAAASRLVADAPVFDATPENPTEAAVLAARDLFREHGCDAVVAVGGGSPLDLAKGAALLATHAEPLAQYAAILGGLPRIRADQPPVLAVPTTAGTGSEVGRAALITLSDGRKLGFISPHLIPNVAICDPELTIGLPPGLTAATGMDAVTHCIETYLSPRYNPPAEAIALDGLRRATRALRRAVRDGGDLEAREDMMMAALEGGMTFQKGLGAVHSMSHALGGRQAKPLHHGTLNAVILPHVLRFNEPACTDKYAALREAMNLPPGADLPAAIEALNRDLGLPATLAELGVTAQDCEGLIPWAVEDHSTATNGRPLGADDFRHLFIAALGSS</sequence>
<gene>
    <name evidence="8" type="ordered locus">Mnod_0063</name>
</gene>
<dbReference type="KEGG" id="mno:Mnod_0063"/>
<dbReference type="PROSITE" id="PS00913">
    <property type="entry name" value="ADH_IRON_1"/>
    <property type="match status" value="1"/>
</dbReference>
<dbReference type="AlphaFoldDB" id="B8IU68"/>
<comment type="catalytic activity">
    <reaction evidence="5">
        <text>a primary alcohol + NAD(+) = an aldehyde + NADH + H(+)</text>
        <dbReference type="Rhea" id="RHEA:10736"/>
        <dbReference type="ChEBI" id="CHEBI:15378"/>
        <dbReference type="ChEBI" id="CHEBI:15734"/>
        <dbReference type="ChEBI" id="CHEBI:17478"/>
        <dbReference type="ChEBI" id="CHEBI:57540"/>
        <dbReference type="ChEBI" id="CHEBI:57945"/>
        <dbReference type="EC" id="1.1.1.1"/>
    </reaction>
</comment>
<keyword evidence="4" id="KW-0520">NAD</keyword>
<evidence type="ECO:0000259" key="6">
    <source>
        <dbReference type="Pfam" id="PF00465"/>
    </source>
</evidence>
<feature type="domain" description="Alcohol dehydrogenase iron-type/glycerol dehydrogenase GldA" evidence="6">
    <location>
        <begin position="8"/>
        <end position="177"/>
    </location>
</feature>
<evidence type="ECO:0000256" key="3">
    <source>
        <dbReference type="ARBA" id="ARBA00023002"/>
    </source>
</evidence>
<evidence type="ECO:0000256" key="1">
    <source>
        <dbReference type="ARBA" id="ARBA00001962"/>
    </source>
</evidence>
<comment type="similarity">
    <text evidence="2">Belongs to the iron-containing alcohol dehydrogenase family.</text>
</comment>
<protein>
    <submittedName>
        <fullName evidence="8">Iron-containing alcohol dehydrogenase</fullName>
    </submittedName>
</protein>
<evidence type="ECO:0000256" key="4">
    <source>
        <dbReference type="ARBA" id="ARBA00023027"/>
    </source>
</evidence>
<dbReference type="Gene3D" id="1.20.1090.10">
    <property type="entry name" value="Dehydroquinate synthase-like - alpha domain"/>
    <property type="match status" value="1"/>
</dbReference>
<reference evidence="8 9" key="1">
    <citation type="submission" date="2009-01" db="EMBL/GenBank/DDBJ databases">
        <title>Complete sequence of chromosome of Methylobacterium nodulans ORS 2060.</title>
        <authorList>
            <consortium name="US DOE Joint Genome Institute"/>
            <person name="Lucas S."/>
            <person name="Copeland A."/>
            <person name="Lapidus A."/>
            <person name="Glavina del Rio T."/>
            <person name="Dalin E."/>
            <person name="Tice H."/>
            <person name="Bruce D."/>
            <person name="Goodwin L."/>
            <person name="Pitluck S."/>
            <person name="Sims D."/>
            <person name="Brettin T."/>
            <person name="Detter J.C."/>
            <person name="Han C."/>
            <person name="Larimer F."/>
            <person name="Land M."/>
            <person name="Hauser L."/>
            <person name="Kyrpides N."/>
            <person name="Ivanova N."/>
            <person name="Marx C.J."/>
            <person name="Richardson P."/>
        </authorList>
    </citation>
    <scope>NUCLEOTIDE SEQUENCE [LARGE SCALE GENOMIC DNA]</scope>
    <source>
        <strain evidence="9">LMG 21967 / CNCM I-2342 / ORS 2060</strain>
    </source>
</reference>
<dbReference type="PANTHER" id="PTHR11496">
    <property type="entry name" value="ALCOHOL DEHYDROGENASE"/>
    <property type="match status" value="1"/>
</dbReference>
<keyword evidence="3" id="KW-0560">Oxidoreductase</keyword>
<evidence type="ECO:0000256" key="2">
    <source>
        <dbReference type="ARBA" id="ARBA00007358"/>
    </source>
</evidence>
<dbReference type="Gene3D" id="3.40.50.1970">
    <property type="match status" value="1"/>
</dbReference>
<dbReference type="eggNOG" id="COG1454">
    <property type="taxonomic scope" value="Bacteria"/>
</dbReference>
<dbReference type="OrthoDB" id="9815791at2"/>
<feature type="domain" description="Fe-containing alcohol dehydrogenase-like C-terminal" evidence="7">
    <location>
        <begin position="188"/>
        <end position="375"/>
    </location>
</feature>
<dbReference type="FunFam" id="3.40.50.1970:FF:000003">
    <property type="entry name" value="Alcohol dehydrogenase, iron-containing"/>
    <property type="match status" value="1"/>
</dbReference>
<evidence type="ECO:0000313" key="9">
    <source>
        <dbReference type="Proteomes" id="UP000008207"/>
    </source>
</evidence>
<dbReference type="HOGENOM" id="CLU_007207_0_0_5"/>
<evidence type="ECO:0000313" key="8">
    <source>
        <dbReference type="EMBL" id="ACL55113.1"/>
    </source>
</evidence>
<dbReference type="GO" id="GO:0046872">
    <property type="term" value="F:metal ion binding"/>
    <property type="evidence" value="ECO:0007669"/>
    <property type="project" value="InterPro"/>
</dbReference>